<dbReference type="EMBL" id="JACHDB010000001">
    <property type="protein sequence ID" value="MBB5433632.1"/>
    <property type="molecule type" value="Genomic_DNA"/>
</dbReference>
<keyword evidence="2" id="KW-1185">Reference proteome</keyword>
<name>A0A7W8VES2_9ACTN</name>
<dbReference type="AlphaFoldDB" id="A0A7W8VES2"/>
<comment type="caution">
    <text evidence="1">The sequence shown here is derived from an EMBL/GenBank/DDBJ whole genome shotgun (WGS) entry which is preliminary data.</text>
</comment>
<reference evidence="1 2" key="1">
    <citation type="submission" date="2020-08" db="EMBL/GenBank/DDBJ databases">
        <title>Sequencing the genomes of 1000 actinobacteria strains.</title>
        <authorList>
            <person name="Klenk H.-P."/>
        </authorList>
    </citation>
    <scope>NUCLEOTIDE SEQUENCE [LARGE SCALE GENOMIC DNA]</scope>
    <source>
        <strain evidence="1 2">DSM 44551</strain>
    </source>
</reference>
<gene>
    <name evidence="1" type="ORF">HDA36_003716</name>
</gene>
<evidence type="ECO:0000313" key="2">
    <source>
        <dbReference type="Proteomes" id="UP000572635"/>
    </source>
</evidence>
<protein>
    <submittedName>
        <fullName evidence="1">Uncharacterized protein</fullName>
    </submittedName>
</protein>
<evidence type="ECO:0000313" key="1">
    <source>
        <dbReference type="EMBL" id="MBB5433632.1"/>
    </source>
</evidence>
<organism evidence="1 2">
    <name type="scientific">Nocardiopsis composta</name>
    <dbReference type="NCBI Taxonomy" id="157465"/>
    <lineage>
        <taxon>Bacteria</taxon>
        <taxon>Bacillati</taxon>
        <taxon>Actinomycetota</taxon>
        <taxon>Actinomycetes</taxon>
        <taxon>Streptosporangiales</taxon>
        <taxon>Nocardiopsidaceae</taxon>
        <taxon>Nocardiopsis</taxon>
    </lineage>
</organism>
<dbReference type="RefSeq" id="WP_184393552.1">
    <property type="nucleotide sequence ID" value="NZ_BAAAJD010000125.1"/>
</dbReference>
<sequence length="134" mass="15647">MRNGNEAEVGERLHRRGWRKAFTVAEMVGKWDRLVGEVERGYDASIYEYTNDLYCRNWLHEAWLPLDDRTVLFWTPRIKGLDERFRAATVHDDGLALGRFHRVPHADLRWWRRCPRVLVGELGEALRSAGAADA</sequence>
<dbReference type="Proteomes" id="UP000572635">
    <property type="component" value="Unassembled WGS sequence"/>
</dbReference>
<proteinExistence type="predicted"/>
<accession>A0A7W8VES2</accession>